<sequence length="136" mass="15029">MVKQGVVPDELTKPHFDAANEGRLEIQNCSACNRLQNPPMPTCSQCKSANNLEWKVMSGKGKIYNYGVVYDCPVRLLQEDQPFNLVVITLDDDPGIQMYSHLPGTPVDDVPVGAAVEVIFEETANGQKVPEWRVVA</sequence>
<feature type="domain" description="ChsH2 rubredoxin-like zinc ribbon" evidence="2">
    <location>
        <begin position="16"/>
        <end position="50"/>
    </location>
</feature>
<evidence type="ECO:0000259" key="1">
    <source>
        <dbReference type="Pfam" id="PF01796"/>
    </source>
</evidence>
<dbReference type="PANTHER" id="PTHR34075">
    <property type="entry name" value="BLR3430 PROTEIN"/>
    <property type="match status" value="1"/>
</dbReference>
<reference evidence="3" key="1">
    <citation type="submission" date="2015-10" db="EMBL/GenBank/DDBJ databases">
        <authorList>
            <person name="Gilbert D.G."/>
        </authorList>
    </citation>
    <scope>NUCLEOTIDE SEQUENCE</scope>
</reference>
<dbReference type="Pfam" id="PF12172">
    <property type="entry name" value="zf-ChsH2"/>
    <property type="match status" value="1"/>
</dbReference>
<dbReference type="Gene3D" id="6.10.30.10">
    <property type="match status" value="1"/>
</dbReference>
<dbReference type="PANTHER" id="PTHR34075:SF5">
    <property type="entry name" value="BLR3430 PROTEIN"/>
    <property type="match status" value="1"/>
</dbReference>
<gene>
    <name evidence="3" type="ORF">MGWOODY_Clf2193</name>
</gene>
<dbReference type="AlphaFoldDB" id="A0A160V9Q7"/>
<organism evidence="3">
    <name type="scientific">hydrothermal vent metagenome</name>
    <dbReference type="NCBI Taxonomy" id="652676"/>
    <lineage>
        <taxon>unclassified sequences</taxon>
        <taxon>metagenomes</taxon>
        <taxon>ecological metagenomes</taxon>
    </lineage>
</organism>
<proteinExistence type="predicted"/>
<name>A0A160V9Q7_9ZZZZ</name>
<dbReference type="SUPFAM" id="SSF50249">
    <property type="entry name" value="Nucleic acid-binding proteins"/>
    <property type="match status" value="1"/>
</dbReference>
<evidence type="ECO:0000259" key="2">
    <source>
        <dbReference type="Pfam" id="PF12172"/>
    </source>
</evidence>
<dbReference type="InterPro" id="IPR012340">
    <property type="entry name" value="NA-bd_OB-fold"/>
</dbReference>
<evidence type="ECO:0000313" key="3">
    <source>
        <dbReference type="EMBL" id="CUV02824.1"/>
    </source>
</evidence>
<accession>A0A160V9Q7</accession>
<evidence type="ECO:0008006" key="4">
    <source>
        <dbReference type="Google" id="ProtNLM"/>
    </source>
</evidence>
<dbReference type="InterPro" id="IPR022002">
    <property type="entry name" value="ChsH2_Znr"/>
</dbReference>
<dbReference type="InterPro" id="IPR002878">
    <property type="entry name" value="ChsH2_C"/>
</dbReference>
<dbReference type="EMBL" id="FAXA01000318">
    <property type="protein sequence ID" value="CUV02824.1"/>
    <property type="molecule type" value="Genomic_DNA"/>
</dbReference>
<dbReference type="InterPro" id="IPR052513">
    <property type="entry name" value="Thioester_dehydratase-like"/>
</dbReference>
<protein>
    <recommendedName>
        <fullName evidence="4">DUF35 domain-containing protein</fullName>
    </recommendedName>
</protein>
<feature type="domain" description="ChsH2 C-terminal OB-fold" evidence="1">
    <location>
        <begin position="54"/>
        <end position="120"/>
    </location>
</feature>
<dbReference type="Pfam" id="PF01796">
    <property type="entry name" value="OB_ChsH2_C"/>
    <property type="match status" value="1"/>
</dbReference>